<reference evidence="1" key="2">
    <citation type="journal article" date="2021" name="PeerJ">
        <title>Extensive microbial diversity within the chicken gut microbiome revealed by metagenomics and culture.</title>
        <authorList>
            <person name="Gilroy R."/>
            <person name="Ravi A."/>
            <person name="Getino M."/>
            <person name="Pursley I."/>
            <person name="Horton D.L."/>
            <person name="Alikhan N.F."/>
            <person name="Baker D."/>
            <person name="Gharbi K."/>
            <person name="Hall N."/>
            <person name="Watson M."/>
            <person name="Adriaenssens E.M."/>
            <person name="Foster-Nyarko E."/>
            <person name="Jarju S."/>
            <person name="Secka A."/>
            <person name="Antonio M."/>
            <person name="Oren A."/>
            <person name="Chaudhuri R.R."/>
            <person name="La Ragione R."/>
            <person name="Hildebrand F."/>
            <person name="Pallen M.J."/>
        </authorList>
    </citation>
    <scope>NUCLEOTIDE SEQUENCE</scope>
    <source>
        <strain evidence="1">ChiBcec2-4451</strain>
    </source>
</reference>
<proteinExistence type="predicted"/>
<protein>
    <submittedName>
        <fullName evidence="1">Uncharacterized protein</fullName>
    </submittedName>
</protein>
<sequence length="53" mass="6217">MIMEGALVVDLKTQDNYIETENRRFSYRKEIVFSRDLLTGKRKNVFETAVGFS</sequence>
<gene>
    <name evidence="1" type="ORF">IAA63_07235</name>
</gene>
<evidence type="ECO:0000313" key="1">
    <source>
        <dbReference type="EMBL" id="HIV12917.1"/>
    </source>
</evidence>
<reference evidence="1" key="1">
    <citation type="submission" date="2020-10" db="EMBL/GenBank/DDBJ databases">
        <authorList>
            <person name="Gilroy R."/>
        </authorList>
    </citation>
    <scope>NUCLEOTIDE SEQUENCE</scope>
    <source>
        <strain evidence="1">ChiBcec2-4451</strain>
    </source>
</reference>
<dbReference type="Proteomes" id="UP000886723">
    <property type="component" value="Unassembled WGS sequence"/>
</dbReference>
<dbReference type="EMBL" id="DVON01000159">
    <property type="protein sequence ID" value="HIV12917.1"/>
    <property type="molecule type" value="Genomic_DNA"/>
</dbReference>
<comment type="caution">
    <text evidence="1">The sequence shown here is derived from an EMBL/GenBank/DDBJ whole genome shotgun (WGS) entry which is preliminary data.</text>
</comment>
<name>A0A9D1NU53_9FIRM</name>
<dbReference type="AlphaFoldDB" id="A0A9D1NU53"/>
<evidence type="ECO:0000313" key="2">
    <source>
        <dbReference type="Proteomes" id="UP000886723"/>
    </source>
</evidence>
<accession>A0A9D1NU53</accession>
<organism evidence="1 2">
    <name type="scientific">Candidatus Pullilachnospira stercoravium</name>
    <dbReference type="NCBI Taxonomy" id="2840913"/>
    <lineage>
        <taxon>Bacteria</taxon>
        <taxon>Bacillati</taxon>
        <taxon>Bacillota</taxon>
        <taxon>Clostridia</taxon>
        <taxon>Lachnospirales</taxon>
        <taxon>Lachnospiraceae</taxon>
        <taxon>Lachnospiraceae incertae sedis</taxon>
        <taxon>Candidatus Pullilachnospira</taxon>
    </lineage>
</organism>